<comment type="caution">
    <text evidence="2">The sequence shown here is derived from an EMBL/GenBank/DDBJ whole genome shotgun (WGS) entry which is preliminary data.</text>
</comment>
<dbReference type="SUPFAM" id="SSF52799">
    <property type="entry name" value="(Phosphotyrosine protein) phosphatases II"/>
    <property type="match status" value="1"/>
</dbReference>
<proteinExistence type="predicted"/>
<dbReference type="AlphaFoldDB" id="X1GRD9"/>
<dbReference type="InterPro" id="IPR029021">
    <property type="entry name" value="Prot-tyrosine_phosphatase-like"/>
</dbReference>
<dbReference type="Pfam" id="PF22741">
    <property type="entry name" value="PTP-NADK"/>
    <property type="match status" value="1"/>
</dbReference>
<dbReference type="EMBL" id="BARU01006010">
    <property type="protein sequence ID" value="GAH44179.1"/>
    <property type="molecule type" value="Genomic_DNA"/>
</dbReference>
<reference evidence="2" key="1">
    <citation type="journal article" date="2014" name="Front. Microbiol.">
        <title>High frequency of phylogenetically diverse reductive dehalogenase-homologous genes in deep subseafloor sedimentary metagenomes.</title>
        <authorList>
            <person name="Kawai M."/>
            <person name="Futagami T."/>
            <person name="Toyoda A."/>
            <person name="Takaki Y."/>
            <person name="Nishi S."/>
            <person name="Hori S."/>
            <person name="Arai W."/>
            <person name="Tsubouchi T."/>
            <person name="Morono Y."/>
            <person name="Uchiyama I."/>
            <person name="Ito T."/>
            <person name="Fujiyama A."/>
            <person name="Inagaki F."/>
            <person name="Takami H."/>
        </authorList>
    </citation>
    <scope>NUCLEOTIDE SEQUENCE</scope>
    <source>
        <strain evidence="2">Expedition CK06-06</strain>
    </source>
</reference>
<evidence type="ECO:0000313" key="2">
    <source>
        <dbReference type="EMBL" id="GAH44179.1"/>
    </source>
</evidence>
<sequence>MDYTRLLYKYHIGTIVNVRSASEHREKNWYNEEITWVRNNGVNYVELPIEKANYLPDKRTQDQFLAIMADKANLPVLLHDSNGRKRVSILAAVWAVKARGNTVAEAIELVRGIKEQPLLEAENKFITQLAN</sequence>
<evidence type="ECO:0000259" key="1">
    <source>
        <dbReference type="Pfam" id="PF22741"/>
    </source>
</evidence>
<gene>
    <name evidence="2" type="ORF">S03H2_11804</name>
</gene>
<organism evidence="2">
    <name type="scientific">marine sediment metagenome</name>
    <dbReference type="NCBI Taxonomy" id="412755"/>
    <lineage>
        <taxon>unclassified sequences</taxon>
        <taxon>metagenomes</taxon>
        <taxon>ecological metagenomes</taxon>
    </lineage>
</organism>
<accession>X1GRD9</accession>
<protein>
    <recommendedName>
        <fullName evidence="1">DSP-PTPase phosphatase fused to NAD+ Kinase domain-containing protein</fullName>
    </recommendedName>
</protein>
<feature type="domain" description="DSP-PTPase phosphatase fused to NAD+ Kinase" evidence="1">
    <location>
        <begin position="7"/>
        <end position="110"/>
    </location>
</feature>
<dbReference type="InterPro" id="IPR055214">
    <property type="entry name" value="PTP-NADK"/>
</dbReference>
<dbReference type="Gene3D" id="3.90.190.10">
    <property type="entry name" value="Protein tyrosine phosphatase superfamily"/>
    <property type="match status" value="1"/>
</dbReference>
<name>X1GRD9_9ZZZZ</name>